<evidence type="ECO:0000259" key="7">
    <source>
        <dbReference type="Pfam" id="PF00892"/>
    </source>
</evidence>
<proteinExistence type="predicted"/>
<dbReference type="OrthoDB" id="7158585at2"/>
<reference evidence="8 9" key="1">
    <citation type="submission" date="2019-11" db="EMBL/GenBank/DDBJ databases">
        <authorList>
            <person name="Dong K."/>
        </authorList>
    </citation>
    <scope>NUCLEOTIDE SEQUENCE [LARGE SCALE GENOMIC DNA]</scope>
    <source>
        <strain evidence="8 9">NBRC 112902</strain>
    </source>
</reference>
<dbReference type="InterPro" id="IPR037185">
    <property type="entry name" value="EmrE-like"/>
</dbReference>
<accession>A0A844HHF5</accession>
<evidence type="ECO:0000256" key="3">
    <source>
        <dbReference type="ARBA" id="ARBA00022692"/>
    </source>
</evidence>
<feature type="transmembrane region" description="Helical" evidence="6">
    <location>
        <begin position="221"/>
        <end position="240"/>
    </location>
</feature>
<feature type="transmembrane region" description="Helical" evidence="6">
    <location>
        <begin position="133"/>
        <end position="154"/>
    </location>
</feature>
<keyword evidence="5 6" id="KW-0472">Membrane</keyword>
<dbReference type="InterPro" id="IPR000620">
    <property type="entry name" value="EamA_dom"/>
</dbReference>
<dbReference type="AlphaFoldDB" id="A0A844HHF5"/>
<comment type="subcellular location">
    <subcellularLocation>
        <location evidence="1">Cell membrane</location>
        <topology evidence="1">Multi-pass membrane protein</topology>
    </subcellularLocation>
</comment>
<dbReference type="GO" id="GO:0005886">
    <property type="term" value="C:plasma membrane"/>
    <property type="evidence" value="ECO:0007669"/>
    <property type="project" value="UniProtKB-SubCell"/>
</dbReference>
<dbReference type="PANTHER" id="PTHR42920">
    <property type="entry name" value="OS03G0707200 PROTEIN-RELATED"/>
    <property type="match status" value="1"/>
</dbReference>
<feature type="transmembrane region" description="Helical" evidence="6">
    <location>
        <begin position="160"/>
        <end position="180"/>
    </location>
</feature>
<feature type="domain" description="EamA" evidence="7">
    <location>
        <begin position="21"/>
        <end position="148"/>
    </location>
</feature>
<dbReference type="SUPFAM" id="SSF103481">
    <property type="entry name" value="Multidrug resistance efflux transporter EmrE"/>
    <property type="match status" value="2"/>
</dbReference>
<evidence type="ECO:0000313" key="8">
    <source>
        <dbReference type="EMBL" id="MTH59483.1"/>
    </source>
</evidence>
<keyword evidence="4 6" id="KW-1133">Transmembrane helix</keyword>
<comment type="caution">
    <text evidence="8">The sequence shown here is derived from an EMBL/GenBank/DDBJ whole genome shotgun (WGS) entry which is preliminary data.</text>
</comment>
<dbReference type="Pfam" id="PF00892">
    <property type="entry name" value="EamA"/>
    <property type="match status" value="2"/>
</dbReference>
<feature type="transmembrane region" description="Helical" evidence="6">
    <location>
        <begin position="277"/>
        <end position="296"/>
    </location>
</feature>
<feature type="transmembrane region" description="Helical" evidence="6">
    <location>
        <begin position="192"/>
        <end position="215"/>
    </location>
</feature>
<organism evidence="8 9">
    <name type="scientific">Paracoccus litorisediminis</name>
    <dbReference type="NCBI Taxonomy" id="2006130"/>
    <lineage>
        <taxon>Bacteria</taxon>
        <taxon>Pseudomonadati</taxon>
        <taxon>Pseudomonadota</taxon>
        <taxon>Alphaproteobacteria</taxon>
        <taxon>Rhodobacterales</taxon>
        <taxon>Paracoccaceae</taxon>
        <taxon>Paracoccus</taxon>
    </lineage>
</organism>
<feature type="transmembrane region" description="Helical" evidence="6">
    <location>
        <begin position="44"/>
        <end position="67"/>
    </location>
</feature>
<dbReference type="RefSeq" id="WP_155039420.1">
    <property type="nucleotide sequence ID" value="NZ_JBHGCD010000003.1"/>
</dbReference>
<feature type="transmembrane region" description="Helical" evidence="6">
    <location>
        <begin position="103"/>
        <end position="121"/>
    </location>
</feature>
<evidence type="ECO:0000313" key="9">
    <source>
        <dbReference type="Proteomes" id="UP000449846"/>
    </source>
</evidence>
<dbReference type="PANTHER" id="PTHR42920:SF5">
    <property type="entry name" value="EAMA DOMAIN-CONTAINING PROTEIN"/>
    <property type="match status" value="1"/>
</dbReference>
<sequence>MTAMTATDIGAGTRREALGAELAVLGVALVWGASYPVAKGALAHAPVITLIFLRFLATALVMAGVAWRDLAAAPRRDRLAGAATGLVLFGIFLAETWGIALGSASNAALIISLCTVMVPFLDFGQQRRLPPAGVILGAGIAVAGVGVLAGGAGALGPGDLLVLVAAGLRAVMVVATRRVIAGTVLSSAALTALQAGAVTLASGMVLLAGGAGLGISGGTGFWAALGFLVLFCTLGAFYVQNAALRRASPTRVALLLGTEPIFGFALAALLLAEPVTALRLGGAALIVGGTFLGLLAERGK</sequence>
<keyword evidence="3 6" id="KW-0812">Transmembrane</keyword>
<evidence type="ECO:0000256" key="6">
    <source>
        <dbReference type="SAM" id="Phobius"/>
    </source>
</evidence>
<name>A0A844HHF5_9RHOB</name>
<dbReference type="Proteomes" id="UP000449846">
    <property type="component" value="Unassembled WGS sequence"/>
</dbReference>
<gene>
    <name evidence="8" type="ORF">GL300_09675</name>
</gene>
<feature type="transmembrane region" description="Helical" evidence="6">
    <location>
        <begin position="79"/>
        <end position="97"/>
    </location>
</feature>
<keyword evidence="2" id="KW-1003">Cell membrane</keyword>
<dbReference type="EMBL" id="WMIG01000003">
    <property type="protein sequence ID" value="MTH59483.1"/>
    <property type="molecule type" value="Genomic_DNA"/>
</dbReference>
<feature type="domain" description="EamA" evidence="7">
    <location>
        <begin position="157"/>
        <end position="292"/>
    </location>
</feature>
<evidence type="ECO:0000256" key="2">
    <source>
        <dbReference type="ARBA" id="ARBA00022475"/>
    </source>
</evidence>
<evidence type="ECO:0000256" key="5">
    <source>
        <dbReference type="ARBA" id="ARBA00023136"/>
    </source>
</evidence>
<feature type="transmembrane region" description="Helical" evidence="6">
    <location>
        <begin position="20"/>
        <end position="38"/>
    </location>
</feature>
<protein>
    <submittedName>
        <fullName evidence="8">EamA family transporter</fullName>
    </submittedName>
</protein>
<evidence type="ECO:0000256" key="4">
    <source>
        <dbReference type="ARBA" id="ARBA00022989"/>
    </source>
</evidence>
<dbReference type="InterPro" id="IPR051258">
    <property type="entry name" value="Diverse_Substrate_Transporter"/>
</dbReference>
<keyword evidence="9" id="KW-1185">Reference proteome</keyword>
<feature type="transmembrane region" description="Helical" evidence="6">
    <location>
        <begin position="252"/>
        <end position="271"/>
    </location>
</feature>
<evidence type="ECO:0000256" key="1">
    <source>
        <dbReference type="ARBA" id="ARBA00004651"/>
    </source>
</evidence>